<sequence>MNAASELGATLIAVGAHGHRGPMDSSLVGSVATRVVATSMQSVLVVRRKLG</sequence>
<dbReference type="EMBL" id="VBPB01000182">
    <property type="protein sequence ID" value="TMQ71142.1"/>
    <property type="molecule type" value="Genomic_DNA"/>
</dbReference>
<proteinExistence type="predicted"/>
<dbReference type="Pfam" id="PF00582">
    <property type="entry name" value="Usp"/>
    <property type="match status" value="1"/>
</dbReference>
<dbReference type="InterPro" id="IPR006016">
    <property type="entry name" value="UspA"/>
</dbReference>
<feature type="domain" description="UspA" evidence="1">
    <location>
        <begin position="3"/>
        <end position="47"/>
    </location>
</feature>
<dbReference type="SUPFAM" id="SSF52402">
    <property type="entry name" value="Adenine nucleotide alpha hydrolases-like"/>
    <property type="match status" value="1"/>
</dbReference>
<reference evidence="2 3" key="1">
    <citation type="journal article" date="2019" name="Nat. Microbiol.">
        <title>Mediterranean grassland soil C-N compound turnover is dependent on rainfall and depth, and is mediated by genomically divergent microorganisms.</title>
        <authorList>
            <person name="Diamond S."/>
            <person name="Andeer P.F."/>
            <person name="Li Z."/>
            <person name="Crits-Christoph A."/>
            <person name="Burstein D."/>
            <person name="Anantharaman K."/>
            <person name="Lane K.R."/>
            <person name="Thomas B.C."/>
            <person name="Pan C."/>
            <person name="Northen T.R."/>
            <person name="Banfield J.F."/>
        </authorList>
    </citation>
    <scope>NUCLEOTIDE SEQUENCE [LARGE SCALE GENOMIC DNA]</scope>
    <source>
        <strain evidence="2">WS_11</strain>
    </source>
</reference>
<dbReference type="Gene3D" id="3.40.50.620">
    <property type="entry name" value="HUPs"/>
    <property type="match status" value="1"/>
</dbReference>
<dbReference type="InterPro" id="IPR014729">
    <property type="entry name" value="Rossmann-like_a/b/a_fold"/>
</dbReference>
<organism evidence="2 3">
    <name type="scientific">Eiseniibacteriota bacterium</name>
    <dbReference type="NCBI Taxonomy" id="2212470"/>
    <lineage>
        <taxon>Bacteria</taxon>
        <taxon>Candidatus Eiseniibacteriota</taxon>
    </lineage>
</organism>
<evidence type="ECO:0000313" key="2">
    <source>
        <dbReference type="EMBL" id="TMQ71142.1"/>
    </source>
</evidence>
<gene>
    <name evidence="2" type="ORF">E6K81_10865</name>
</gene>
<evidence type="ECO:0000313" key="3">
    <source>
        <dbReference type="Proteomes" id="UP000319771"/>
    </source>
</evidence>
<comment type="caution">
    <text evidence="2">The sequence shown here is derived from an EMBL/GenBank/DDBJ whole genome shotgun (WGS) entry which is preliminary data.</text>
</comment>
<evidence type="ECO:0000259" key="1">
    <source>
        <dbReference type="Pfam" id="PF00582"/>
    </source>
</evidence>
<accession>A0A538U5G0</accession>
<dbReference type="Proteomes" id="UP000319771">
    <property type="component" value="Unassembled WGS sequence"/>
</dbReference>
<name>A0A538U5G0_UNCEI</name>
<dbReference type="AlphaFoldDB" id="A0A538U5G0"/>
<protein>
    <submittedName>
        <fullName evidence="2">Universal stress protein</fullName>
    </submittedName>
</protein>